<organism evidence="1 2">
    <name type="scientific">Camellia lanceoleosa</name>
    <dbReference type="NCBI Taxonomy" id="1840588"/>
    <lineage>
        <taxon>Eukaryota</taxon>
        <taxon>Viridiplantae</taxon>
        <taxon>Streptophyta</taxon>
        <taxon>Embryophyta</taxon>
        <taxon>Tracheophyta</taxon>
        <taxon>Spermatophyta</taxon>
        <taxon>Magnoliopsida</taxon>
        <taxon>eudicotyledons</taxon>
        <taxon>Gunneridae</taxon>
        <taxon>Pentapetalae</taxon>
        <taxon>asterids</taxon>
        <taxon>Ericales</taxon>
        <taxon>Theaceae</taxon>
        <taxon>Camellia</taxon>
    </lineage>
</organism>
<evidence type="ECO:0000313" key="1">
    <source>
        <dbReference type="EMBL" id="KAI8015914.1"/>
    </source>
</evidence>
<keyword evidence="2" id="KW-1185">Reference proteome</keyword>
<protein>
    <submittedName>
        <fullName evidence="1">Uncharacterized protein</fullName>
    </submittedName>
</protein>
<dbReference type="Proteomes" id="UP001060215">
    <property type="component" value="Chromosome 4"/>
</dbReference>
<evidence type="ECO:0000313" key="2">
    <source>
        <dbReference type="Proteomes" id="UP001060215"/>
    </source>
</evidence>
<name>A0ACC0HQY3_9ERIC</name>
<dbReference type="EMBL" id="CM045761">
    <property type="protein sequence ID" value="KAI8015914.1"/>
    <property type="molecule type" value="Genomic_DNA"/>
</dbReference>
<comment type="caution">
    <text evidence="1">The sequence shown here is derived from an EMBL/GenBank/DDBJ whole genome shotgun (WGS) entry which is preliminary data.</text>
</comment>
<gene>
    <name evidence="1" type="ORF">LOK49_LG05G02048</name>
</gene>
<accession>A0ACC0HQY3</accession>
<reference evidence="1 2" key="1">
    <citation type="journal article" date="2022" name="Plant J.">
        <title>Chromosome-level genome of Camellia lanceoleosa provides a valuable resource for understanding genome evolution and self-incompatibility.</title>
        <authorList>
            <person name="Gong W."/>
            <person name="Xiao S."/>
            <person name="Wang L."/>
            <person name="Liao Z."/>
            <person name="Chang Y."/>
            <person name="Mo W."/>
            <person name="Hu G."/>
            <person name="Li W."/>
            <person name="Zhao G."/>
            <person name="Zhu H."/>
            <person name="Hu X."/>
            <person name="Ji K."/>
            <person name="Xiang X."/>
            <person name="Song Q."/>
            <person name="Yuan D."/>
            <person name="Jin S."/>
            <person name="Zhang L."/>
        </authorList>
    </citation>
    <scope>NUCLEOTIDE SEQUENCE [LARGE SCALE GENOMIC DNA]</scope>
    <source>
        <strain evidence="1">SQ_2022a</strain>
    </source>
</reference>
<sequence>MKQKNARKGEMEAYPCRANLQQLLDQVGELSISANGLQGAGMGGGGGRLRGVGPKSKFSILLRASIAFTILKSSWLTGKEDSMLCRSLALSKEWIHEDPHMKPIPGILLAEDPSLKHFKSHKKGVWQLKRFGDVLTIIVVAGSGCYWKHYFVANSFH</sequence>
<proteinExistence type="predicted"/>